<comment type="caution">
    <text evidence="2">The sequence shown here is derived from an EMBL/GenBank/DDBJ whole genome shotgun (WGS) entry which is preliminary data.</text>
</comment>
<feature type="transmembrane region" description="Helical" evidence="1">
    <location>
        <begin position="57"/>
        <end position="78"/>
    </location>
</feature>
<keyword evidence="1" id="KW-1133">Transmembrane helix</keyword>
<feature type="transmembrane region" description="Helical" evidence="1">
    <location>
        <begin position="21"/>
        <end position="45"/>
    </location>
</feature>
<reference evidence="3" key="1">
    <citation type="journal article" date="2019" name="Int. J. Syst. Evol. Microbiol.">
        <title>The Global Catalogue of Microorganisms (GCM) 10K type strain sequencing project: providing services to taxonomists for standard genome sequencing and annotation.</title>
        <authorList>
            <consortium name="The Broad Institute Genomics Platform"/>
            <consortium name="The Broad Institute Genome Sequencing Center for Infectious Disease"/>
            <person name="Wu L."/>
            <person name="Ma J."/>
        </authorList>
    </citation>
    <scope>NUCLEOTIDE SEQUENCE [LARGE SCALE GENOMIC DNA]</scope>
    <source>
        <strain evidence="3">NBRC 101365</strain>
    </source>
</reference>
<evidence type="ECO:0000256" key="1">
    <source>
        <dbReference type="SAM" id="Phobius"/>
    </source>
</evidence>
<organism evidence="2 3">
    <name type="scientific">Labrys miyagiensis</name>
    <dbReference type="NCBI Taxonomy" id="346912"/>
    <lineage>
        <taxon>Bacteria</taxon>
        <taxon>Pseudomonadati</taxon>
        <taxon>Pseudomonadota</taxon>
        <taxon>Alphaproteobacteria</taxon>
        <taxon>Hyphomicrobiales</taxon>
        <taxon>Xanthobacteraceae</taxon>
        <taxon>Labrys</taxon>
    </lineage>
</organism>
<sequence length="131" mass="13941">MRLLALGSLAKKEVGTALRQRGAVFLWQGIAGLCMVAMAIIGLISLHRFVSERYGPYWADAALAGLFAVIALIALMVSMQLNKRAKRREALAAAMLAAAGLASEVLPDKKSATQALVIAALAGGFWFGRKR</sequence>
<gene>
    <name evidence="2" type="ORF">GCM10007874_47610</name>
</gene>
<keyword evidence="3" id="KW-1185">Reference proteome</keyword>
<feature type="transmembrane region" description="Helical" evidence="1">
    <location>
        <begin position="90"/>
        <end position="106"/>
    </location>
</feature>
<dbReference type="Proteomes" id="UP001156882">
    <property type="component" value="Unassembled WGS sequence"/>
</dbReference>
<dbReference type="EMBL" id="BSPC01000054">
    <property type="protein sequence ID" value="GLS21744.1"/>
    <property type="molecule type" value="Genomic_DNA"/>
</dbReference>
<accession>A0ABQ6CNM4</accession>
<feature type="transmembrane region" description="Helical" evidence="1">
    <location>
        <begin position="112"/>
        <end position="128"/>
    </location>
</feature>
<keyword evidence="1" id="KW-0812">Transmembrane</keyword>
<name>A0ABQ6CNM4_9HYPH</name>
<evidence type="ECO:0000313" key="2">
    <source>
        <dbReference type="EMBL" id="GLS21744.1"/>
    </source>
</evidence>
<proteinExistence type="predicted"/>
<evidence type="ECO:0000313" key="3">
    <source>
        <dbReference type="Proteomes" id="UP001156882"/>
    </source>
</evidence>
<keyword evidence="1" id="KW-0472">Membrane</keyword>
<protein>
    <submittedName>
        <fullName evidence="2">Uncharacterized protein</fullName>
    </submittedName>
</protein>